<keyword evidence="3" id="KW-1003">Cell membrane</keyword>
<keyword evidence="12" id="KW-1185">Reference proteome</keyword>
<keyword evidence="4 9" id="KW-0812">Transmembrane</keyword>
<dbReference type="GO" id="GO:0020037">
    <property type="term" value="F:heme binding"/>
    <property type="evidence" value="ECO:0007669"/>
    <property type="project" value="TreeGrafter"/>
</dbReference>
<evidence type="ECO:0000256" key="8">
    <source>
        <dbReference type="ARBA" id="ARBA00023136"/>
    </source>
</evidence>
<sequence length="344" mass="39046">MNALYSLVFVFILVLIPLFGVGAAHLSTIFGICIPMTAIGIFLVFSVVKIIRWGRSPVPFRIPTTAGQQLSYDPEMFKQNKWDNPSNGIQTVIRMILEVCAFRTLFRNTSTSLHETKNGPVVAFASSKWLWLFALLFHYSFLIIVLRHLRLFLEPIPFFVNGLDFMDGILQIGAPVMYMSDLLIVGGLLFLLMRRLVDAKIRYISLVADYFPLFLILGIALSGIWMRYYAKVDVIAIKELTMGLVSLNPHVPSGIDVSFFVHVFLVSVLLMYFPFSKLMHMPGVFMSPTRNMPNDTRFRHHENPWNPDIKPLSYEAYEKDFGPMMAEAGLPLDNPDNAKAPEEA</sequence>
<dbReference type="InterPro" id="IPR023234">
    <property type="entry name" value="NarG-like_domain"/>
</dbReference>
<evidence type="ECO:0000256" key="6">
    <source>
        <dbReference type="ARBA" id="ARBA00022989"/>
    </source>
</evidence>
<organism evidence="11 12">
    <name type="scientific">Pseudodesulfovibrio senegalensis</name>
    <dbReference type="NCBI Taxonomy" id="1721087"/>
    <lineage>
        <taxon>Bacteria</taxon>
        <taxon>Pseudomonadati</taxon>
        <taxon>Thermodesulfobacteriota</taxon>
        <taxon>Desulfovibrionia</taxon>
        <taxon>Desulfovibrionales</taxon>
        <taxon>Desulfovibrionaceae</taxon>
    </lineage>
</organism>
<comment type="caution">
    <text evidence="11">The sequence shown here is derived from an EMBL/GenBank/DDBJ whole genome shotgun (WGS) entry which is preliminary data.</text>
</comment>
<evidence type="ECO:0000256" key="9">
    <source>
        <dbReference type="SAM" id="Phobius"/>
    </source>
</evidence>
<gene>
    <name evidence="11" type="ORF">F8A88_08995</name>
</gene>
<evidence type="ECO:0000256" key="7">
    <source>
        <dbReference type="ARBA" id="ARBA00023002"/>
    </source>
</evidence>
<keyword evidence="7" id="KW-0560">Oxidoreductase</keyword>
<evidence type="ECO:0000259" key="10">
    <source>
        <dbReference type="Pfam" id="PF02665"/>
    </source>
</evidence>
<dbReference type="EMBL" id="WAIE01000003">
    <property type="protein sequence ID" value="KAB1441721.1"/>
    <property type="molecule type" value="Genomic_DNA"/>
</dbReference>
<evidence type="ECO:0000313" key="12">
    <source>
        <dbReference type="Proteomes" id="UP000438699"/>
    </source>
</evidence>
<proteinExistence type="predicted"/>
<feature type="domain" description="NarG-like" evidence="10">
    <location>
        <begin position="124"/>
        <end position="281"/>
    </location>
</feature>
<accession>A0A6N6N4R5</accession>
<dbReference type="SUPFAM" id="SSF103501">
    <property type="entry name" value="Respiratory nitrate reductase 1 gamma chain"/>
    <property type="match status" value="1"/>
</dbReference>
<dbReference type="InterPro" id="IPR047660">
    <property type="entry name" value="DsrM"/>
</dbReference>
<protein>
    <submittedName>
        <fullName evidence="11">Menaquinol oxidoreductase</fullName>
    </submittedName>
</protein>
<dbReference type="Proteomes" id="UP000438699">
    <property type="component" value="Unassembled WGS sequence"/>
</dbReference>
<comment type="subcellular location">
    <subcellularLocation>
        <location evidence="1">Cell membrane</location>
        <topology evidence="1">Multi-pass membrane protein</topology>
    </subcellularLocation>
</comment>
<feature type="transmembrane region" description="Helical" evidence="9">
    <location>
        <begin position="169"/>
        <end position="191"/>
    </location>
</feature>
<dbReference type="InterPro" id="IPR036197">
    <property type="entry name" value="NarG-like_sf"/>
</dbReference>
<keyword evidence="8 9" id="KW-0472">Membrane</keyword>
<name>A0A6N6N4R5_9BACT</name>
<dbReference type="InterPro" id="IPR051936">
    <property type="entry name" value="Heme-iron_electron_transfer"/>
</dbReference>
<feature type="transmembrane region" description="Helical" evidence="9">
    <location>
        <begin position="203"/>
        <end position="225"/>
    </location>
</feature>
<feature type="transmembrane region" description="Helical" evidence="9">
    <location>
        <begin position="29"/>
        <end position="51"/>
    </location>
</feature>
<dbReference type="NCBIfam" id="NF038037">
    <property type="entry name" value="cytob_DsrM"/>
    <property type="match status" value="1"/>
</dbReference>
<feature type="transmembrane region" description="Helical" evidence="9">
    <location>
        <begin position="257"/>
        <end position="275"/>
    </location>
</feature>
<dbReference type="GO" id="GO:0005886">
    <property type="term" value="C:plasma membrane"/>
    <property type="evidence" value="ECO:0007669"/>
    <property type="project" value="UniProtKB-SubCell"/>
</dbReference>
<dbReference type="PANTHER" id="PTHR30598:SF3">
    <property type="entry name" value="RESPIRATORY NITRATE REDUCTASE 1 GAMMA CHAIN"/>
    <property type="match status" value="1"/>
</dbReference>
<dbReference type="Pfam" id="PF02665">
    <property type="entry name" value="Nitrate_red_gam"/>
    <property type="match status" value="1"/>
</dbReference>
<evidence type="ECO:0000256" key="4">
    <source>
        <dbReference type="ARBA" id="ARBA00022692"/>
    </source>
</evidence>
<evidence type="ECO:0000256" key="1">
    <source>
        <dbReference type="ARBA" id="ARBA00004651"/>
    </source>
</evidence>
<dbReference type="AlphaFoldDB" id="A0A6N6N4R5"/>
<evidence type="ECO:0000313" key="11">
    <source>
        <dbReference type="EMBL" id="KAB1441721.1"/>
    </source>
</evidence>
<dbReference type="PANTHER" id="PTHR30598">
    <property type="entry name" value="NITRATE REDUCTASE PRIVATE CHAPERONE, REDOX ENZYME MATURATION PROTEIN REMP FAMILY"/>
    <property type="match status" value="1"/>
</dbReference>
<dbReference type="GO" id="GO:0008940">
    <property type="term" value="F:nitrate reductase activity"/>
    <property type="evidence" value="ECO:0007669"/>
    <property type="project" value="TreeGrafter"/>
</dbReference>
<dbReference type="GO" id="GO:0019645">
    <property type="term" value="P:anaerobic electron transport chain"/>
    <property type="evidence" value="ECO:0007669"/>
    <property type="project" value="TreeGrafter"/>
</dbReference>
<evidence type="ECO:0000256" key="2">
    <source>
        <dbReference type="ARBA" id="ARBA00022448"/>
    </source>
</evidence>
<keyword evidence="2" id="KW-0813">Transport</keyword>
<dbReference type="OrthoDB" id="9769404at2"/>
<feature type="transmembrane region" description="Helical" evidence="9">
    <location>
        <begin position="7"/>
        <end position="23"/>
    </location>
</feature>
<dbReference type="GO" id="GO:0009055">
    <property type="term" value="F:electron transfer activity"/>
    <property type="evidence" value="ECO:0007669"/>
    <property type="project" value="TreeGrafter"/>
</dbReference>
<keyword evidence="6 9" id="KW-1133">Transmembrane helix</keyword>
<dbReference type="Gene3D" id="1.20.950.20">
    <property type="entry name" value="Transmembrane di-heme cytochromes, Chain C"/>
    <property type="match status" value="1"/>
</dbReference>
<reference evidence="11 12" key="1">
    <citation type="journal article" date="2017" name="Int. J. Syst. Evol. Microbiol.">
        <title>Desulfovibrio senegalensis sp. nov., a mesophilic sulfate reducer isolated from marine sediment.</title>
        <authorList>
            <person name="Thioye A."/>
            <person name="Gam Z.B.A."/>
            <person name="Mbengue M."/>
            <person name="Cayol J.L."/>
            <person name="Joseph-Bartoli M."/>
            <person name="Toure-Kane C."/>
            <person name="Labat M."/>
        </authorList>
    </citation>
    <scope>NUCLEOTIDE SEQUENCE [LARGE SCALE GENOMIC DNA]</scope>
    <source>
        <strain evidence="11 12">DSM 101509</strain>
    </source>
</reference>
<evidence type="ECO:0000256" key="5">
    <source>
        <dbReference type="ARBA" id="ARBA00022982"/>
    </source>
</evidence>
<keyword evidence="5" id="KW-0249">Electron transport</keyword>
<evidence type="ECO:0000256" key="3">
    <source>
        <dbReference type="ARBA" id="ARBA00022475"/>
    </source>
</evidence>
<feature type="transmembrane region" description="Helical" evidence="9">
    <location>
        <begin position="129"/>
        <end position="149"/>
    </location>
</feature>
<dbReference type="RefSeq" id="WP_151150813.1">
    <property type="nucleotide sequence ID" value="NZ_WAIE01000003.1"/>
</dbReference>